<evidence type="ECO:0000313" key="2">
    <source>
        <dbReference type="Proteomes" id="UP000070093"/>
    </source>
</evidence>
<proteinExistence type="predicted"/>
<evidence type="ECO:0000313" key="1">
    <source>
        <dbReference type="EMBL" id="KXO15060.1"/>
    </source>
</evidence>
<accession>A0A137SRD0</accession>
<comment type="caution">
    <text evidence="1">The sequence shown here is derived from an EMBL/GenBank/DDBJ whole genome shotgun (WGS) entry which is preliminary data.</text>
</comment>
<dbReference type="AlphaFoldDB" id="A0A137SRD0"/>
<gene>
    <name evidence="1" type="ORF">HMPREF3202_02031</name>
</gene>
<dbReference type="Proteomes" id="UP000070093">
    <property type="component" value="Unassembled WGS sequence"/>
</dbReference>
<name>A0A137SRD0_9BACT</name>
<dbReference type="PATRIC" id="fig|28125.4.peg.2027"/>
<reference evidence="1 2" key="1">
    <citation type="submission" date="2016-02" db="EMBL/GenBank/DDBJ databases">
        <authorList>
            <person name="Wen L."/>
            <person name="He K."/>
            <person name="Yang H."/>
        </authorList>
    </citation>
    <scope>NUCLEOTIDE SEQUENCE [LARGE SCALE GENOMIC DNA]</scope>
    <source>
        <strain evidence="1 2">GED7880</strain>
    </source>
</reference>
<dbReference type="RefSeq" id="WP_230959413.1">
    <property type="nucleotide sequence ID" value="NZ_KQ965710.1"/>
</dbReference>
<protein>
    <submittedName>
        <fullName evidence="1">Uncharacterized protein</fullName>
    </submittedName>
</protein>
<organism evidence="1 2">
    <name type="scientific">Prevotella bivia</name>
    <dbReference type="NCBI Taxonomy" id="28125"/>
    <lineage>
        <taxon>Bacteria</taxon>
        <taxon>Pseudomonadati</taxon>
        <taxon>Bacteroidota</taxon>
        <taxon>Bacteroidia</taxon>
        <taxon>Bacteroidales</taxon>
        <taxon>Prevotellaceae</taxon>
        <taxon>Prevotella</taxon>
    </lineage>
</organism>
<sequence length="91" mass="10846">MPRLTIGAQIFSNMLRYPRVEIIKRKTYVPIYQEYYEVQTMRPNRPMKSKFGMDKSQAMSYSRREVAKLKEEGYTKAVYNSMMVDLNTFCP</sequence>
<dbReference type="EMBL" id="LTAG01000117">
    <property type="protein sequence ID" value="KXO15060.1"/>
    <property type="molecule type" value="Genomic_DNA"/>
</dbReference>